<dbReference type="InterPro" id="IPR032834">
    <property type="entry name" value="NatK-like_C"/>
</dbReference>
<dbReference type="AlphaFoldDB" id="A0A7G9GSB0"/>
<feature type="domain" description="Sensor histidine kinase NatK-like C-terminal" evidence="2">
    <location>
        <begin position="325"/>
        <end position="423"/>
    </location>
</feature>
<feature type="transmembrane region" description="Helical" evidence="1">
    <location>
        <begin position="86"/>
        <end position="107"/>
    </location>
</feature>
<feature type="transmembrane region" description="Helical" evidence="1">
    <location>
        <begin position="160"/>
        <end position="182"/>
    </location>
</feature>
<evidence type="ECO:0000256" key="1">
    <source>
        <dbReference type="SAM" id="Phobius"/>
    </source>
</evidence>
<dbReference type="SUPFAM" id="SSF55874">
    <property type="entry name" value="ATPase domain of HSP90 chaperone/DNA topoisomerase II/histidine kinase"/>
    <property type="match status" value="1"/>
</dbReference>
<proteinExistence type="predicted"/>
<dbReference type="Proteomes" id="UP000515856">
    <property type="component" value="Chromosome"/>
</dbReference>
<keyword evidence="4" id="KW-1185">Reference proteome</keyword>
<dbReference type="KEGG" id="ehn:H9Q80_07055"/>
<name>A0A7G9GSB0_9FIRM</name>
<accession>A0A7G9GSB0</accession>
<keyword evidence="1" id="KW-0472">Membrane</keyword>
<keyword evidence="1" id="KW-1133">Transmembrane helix</keyword>
<evidence type="ECO:0000259" key="2">
    <source>
        <dbReference type="Pfam" id="PF14501"/>
    </source>
</evidence>
<evidence type="ECO:0000313" key="3">
    <source>
        <dbReference type="EMBL" id="QNM13692.1"/>
    </source>
</evidence>
<feature type="transmembrane region" description="Helical" evidence="1">
    <location>
        <begin position="34"/>
        <end position="51"/>
    </location>
</feature>
<feature type="transmembrane region" description="Helical" evidence="1">
    <location>
        <begin position="57"/>
        <end position="74"/>
    </location>
</feature>
<reference evidence="3 4" key="1">
    <citation type="submission" date="2020-08" db="EMBL/GenBank/DDBJ databases">
        <authorList>
            <person name="Liu C."/>
            <person name="Sun Q."/>
        </authorList>
    </citation>
    <scope>NUCLEOTIDE SEQUENCE [LARGE SCALE GENOMIC DNA]</scope>
    <source>
        <strain evidence="3 4">NSJ-61</strain>
    </source>
</reference>
<gene>
    <name evidence="3" type="ORF">H9Q80_07055</name>
</gene>
<dbReference type="EMBL" id="CP060636">
    <property type="protein sequence ID" value="QNM13692.1"/>
    <property type="molecule type" value="Genomic_DNA"/>
</dbReference>
<feature type="transmembrane region" description="Helical" evidence="1">
    <location>
        <begin position="119"/>
        <end position="140"/>
    </location>
</feature>
<sequence length="431" mass="50534">MNAFDFINDLVETFLLSFMAFTLTYSITKKKSNFVLLWCILSIFTILSEVINFNYISLNFICIGVIFLLLKLCSKQSVYYLASVSMLTLLFLDMTNSLSLILSSIIFDIEINQIYLNISVFHLTIILSKVMYCLFIFFMYKTKKKYMEILNNSNNLWKPFCFSIFIINVLSDLIFPMVYAPYIDKKLVIQIITALSLLIFCFCYLFLEVQRKNQEYFSLQLSNNLYANQLSNYQKEKEIHQQLREMRHNQKQVNMYLINLLQHNEIEKTIQELQNQDEILNQTSLYKYCENQLIDMVVKDKISIAKSKNIKISCSLKIPETMPFENIDIYILLGNLLDNSIEHCGGDKQIKFIGYLKENDLHFYINNTIDKSILTDNPDLNTSKKDKQSHGLGILSCQKIVSKYHGAIRFTENDAWFICHIVFDINVVVRH</sequence>
<dbReference type="RefSeq" id="WP_117454662.1">
    <property type="nucleotide sequence ID" value="NZ_CP060636.1"/>
</dbReference>
<protein>
    <submittedName>
        <fullName evidence="3">GHKL domain-containing protein</fullName>
    </submittedName>
</protein>
<feature type="transmembrane region" description="Helical" evidence="1">
    <location>
        <begin position="6"/>
        <end position="27"/>
    </location>
</feature>
<feature type="transmembrane region" description="Helical" evidence="1">
    <location>
        <begin position="188"/>
        <end position="207"/>
    </location>
</feature>
<organism evidence="3 4">
    <name type="scientific">[Eubacterium] hominis</name>
    <dbReference type="NCBI Taxonomy" id="2764325"/>
    <lineage>
        <taxon>Bacteria</taxon>
        <taxon>Bacillati</taxon>
        <taxon>Bacillota</taxon>
        <taxon>Erysipelotrichia</taxon>
        <taxon>Erysipelotrichales</taxon>
        <taxon>Erysipelotrichaceae</taxon>
        <taxon>Amedibacillus</taxon>
    </lineage>
</organism>
<evidence type="ECO:0000313" key="4">
    <source>
        <dbReference type="Proteomes" id="UP000515856"/>
    </source>
</evidence>
<dbReference type="Gene3D" id="3.30.565.10">
    <property type="entry name" value="Histidine kinase-like ATPase, C-terminal domain"/>
    <property type="match status" value="1"/>
</dbReference>
<keyword evidence="1" id="KW-0812">Transmembrane</keyword>
<dbReference type="Pfam" id="PF14501">
    <property type="entry name" value="HATPase_c_5"/>
    <property type="match status" value="1"/>
</dbReference>
<dbReference type="InterPro" id="IPR036890">
    <property type="entry name" value="HATPase_C_sf"/>
</dbReference>